<protein>
    <submittedName>
        <fullName evidence="2">Uncharacterized protein</fullName>
    </submittedName>
</protein>
<sequence>MKYKSVPQLPKLLKQLDSEYAKSQWRVYCKYYLERENLDKAFLSRIENLIFMEVQQKEVIQKMITTDDESALADLRKAYFRYEVKISKLIGELKLYPLATNFINPDSTRQQKKRDEEREQQEKQKAKEKLLG</sequence>
<dbReference type="RefSeq" id="WP_265766462.1">
    <property type="nucleotide sequence ID" value="NZ_JAGGJA010000008.1"/>
</dbReference>
<feature type="compositionally biased region" description="Basic and acidic residues" evidence="1">
    <location>
        <begin position="113"/>
        <end position="132"/>
    </location>
</feature>
<keyword evidence="3" id="KW-1185">Reference proteome</keyword>
<comment type="caution">
    <text evidence="2">The sequence shown here is derived from an EMBL/GenBank/DDBJ whole genome shotgun (WGS) entry which is preliminary data.</text>
</comment>
<dbReference type="EMBL" id="JAGGJA010000008">
    <property type="protein sequence ID" value="MCW9707672.1"/>
    <property type="molecule type" value="Genomic_DNA"/>
</dbReference>
<evidence type="ECO:0000256" key="1">
    <source>
        <dbReference type="SAM" id="MobiDB-lite"/>
    </source>
</evidence>
<dbReference type="Proteomes" id="UP001207918">
    <property type="component" value="Unassembled WGS sequence"/>
</dbReference>
<reference evidence="2 3" key="1">
    <citation type="submission" date="2021-03" db="EMBL/GenBank/DDBJ databases">
        <title>Aliifodinibius sp. nov., a new bacterium isolated from saline soil.</title>
        <authorList>
            <person name="Galisteo C."/>
            <person name="De La Haba R."/>
            <person name="Sanchez-Porro C."/>
            <person name="Ventosa A."/>
        </authorList>
    </citation>
    <scope>NUCLEOTIDE SEQUENCE [LARGE SCALE GENOMIC DNA]</scope>
    <source>
        <strain evidence="2 3">1BSP15-2V2</strain>
    </source>
</reference>
<proteinExistence type="predicted"/>
<evidence type="ECO:0000313" key="2">
    <source>
        <dbReference type="EMBL" id="MCW9707672.1"/>
    </source>
</evidence>
<organism evidence="2 3">
    <name type="scientific">Fodinibius salsisoli</name>
    <dbReference type="NCBI Taxonomy" id="2820877"/>
    <lineage>
        <taxon>Bacteria</taxon>
        <taxon>Pseudomonadati</taxon>
        <taxon>Balneolota</taxon>
        <taxon>Balneolia</taxon>
        <taxon>Balneolales</taxon>
        <taxon>Balneolaceae</taxon>
        <taxon>Fodinibius</taxon>
    </lineage>
</organism>
<gene>
    <name evidence="2" type="ORF">J6I44_12465</name>
</gene>
<accession>A0ABT3PP85</accession>
<name>A0ABT3PP85_9BACT</name>
<evidence type="ECO:0000313" key="3">
    <source>
        <dbReference type="Proteomes" id="UP001207918"/>
    </source>
</evidence>
<feature type="region of interest" description="Disordered" evidence="1">
    <location>
        <begin position="106"/>
        <end position="132"/>
    </location>
</feature>